<evidence type="ECO:0008006" key="4">
    <source>
        <dbReference type="Google" id="ProtNLM"/>
    </source>
</evidence>
<comment type="caution">
    <text evidence="2">The sequence shown here is derived from an EMBL/GenBank/DDBJ whole genome shotgun (WGS) entry which is preliminary data.</text>
</comment>
<dbReference type="InterPro" id="IPR027396">
    <property type="entry name" value="DsrEFH-like"/>
</dbReference>
<protein>
    <recommendedName>
        <fullName evidence="4">DsrE/DsrF-like family protein</fullName>
    </recommendedName>
</protein>
<gene>
    <name evidence="2" type="ORF">Q8947_14085</name>
</gene>
<proteinExistence type="predicted"/>
<accession>A0ABU1D9H3</accession>
<keyword evidence="1" id="KW-0732">Signal</keyword>
<evidence type="ECO:0000313" key="2">
    <source>
        <dbReference type="EMBL" id="MDR4127106.1"/>
    </source>
</evidence>
<evidence type="ECO:0000256" key="1">
    <source>
        <dbReference type="SAM" id="SignalP"/>
    </source>
</evidence>
<name>A0ABU1D9H3_9BURK</name>
<organism evidence="2 3">
    <name type="scientific">Yanghanlia caeni</name>
    <dbReference type="NCBI Taxonomy" id="3064283"/>
    <lineage>
        <taxon>Bacteria</taxon>
        <taxon>Pseudomonadati</taxon>
        <taxon>Pseudomonadota</taxon>
        <taxon>Betaproteobacteria</taxon>
        <taxon>Burkholderiales</taxon>
        <taxon>Alcaligenaceae</taxon>
        <taxon>Yanghanlia</taxon>
    </lineage>
</organism>
<feature type="signal peptide" evidence="1">
    <location>
        <begin position="1"/>
        <end position="21"/>
    </location>
</feature>
<dbReference type="EMBL" id="JAUZQE010000054">
    <property type="protein sequence ID" value="MDR4127106.1"/>
    <property type="molecule type" value="Genomic_DNA"/>
</dbReference>
<dbReference type="SUPFAM" id="SSF75169">
    <property type="entry name" value="DsrEFH-like"/>
    <property type="match status" value="1"/>
</dbReference>
<feature type="chain" id="PRO_5045331914" description="DsrE/DsrF-like family protein" evidence="1">
    <location>
        <begin position="22"/>
        <end position="155"/>
    </location>
</feature>
<dbReference type="RefSeq" id="WP_347287654.1">
    <property type="nucleotide sequence ID" value="NZ_JAUZQE010000054.1"/>
</dbReference>
<reference evidence="2 3" key="1">
    <citation type="submission" date="2023-08" db="EMBL/GenBank/DDBJ databases">
        <title>Alcaligenaceae gen. nov., a novel taxon isolated from the sludge of Yixing Pesticide Factory.</title>
        <authorList>
            <person name="Ruan L."/>
        </authorList>
    </citation>
    <scope>NUCLEOTIDE SEQUENCE [LARGE SCALE GENOMIC DNA]</scope>
    <source>
        <strain evidence="2 3">LG-2</strain>
    </source>
</reference>
<evidence type="ECO:0000313" key="3">
    <source>
        <dbReference type="Proteomes" id="UP001232156"/>
    </source>
</evidence>
<dbReference type="Gene3D" id="3.40.1260.10">
    <property type="entry name" value="DsrEFH-like"/>
    <property type="match status" value="1"/>
</dbReference>
<sequence length="155" mass="16958">MTRRLLAALVLWIAAAAGAQAAEDLATILARASPPAGVVFELFKLDVEEVRSLIPQVADHVETLRARFPGLPVAVVSHGNELRALQRKRAGDFAQIHDQVQRLTGTADVEMHACGTYAGWQGIAAEDFPDYIDVVPSGPQQIRDYEERGYVKVRL</sequence>
<dbReference type="Proteomes" id="UP001232156">
    <property type="component" value="Unassembled WGS sequence"/>
</dbReference>
<keyword evidence="3" id="KW-1185">Reference proteome</keyword>